<organism evidence="3 4">
    <name type="scientific">Erythrobacter sanguineus</name>
    <dbReference type="NCBI Taxonomy" id="198312"/>
    <lineage>
        <taxon>Bacteria</taxon>
        <taxon>Pseudomonadati</taxon>
        <taxon>Pseudomonadota</taxon>
        <taxon>Alphaproteobacteria</taxon>
        <taxon>Sphingomonadales</taxon>
        <taxon>Erythrobacteraceae</taxon>
        <taxon>Erythrobacter/Porphyrobacter group</taxon>
        <taxon>Erythrobacter</taxon>
    </lineage>
</organism>
<proteinExistence type="predicted"/>
<dbReference type="EMBL" id="FRDF01000001">
    <property type="protein sequence ID" value="SHN48371.1"/>
    <property type="molecule type" value="Genomic_DNA"/>
</dbReference>
<dbReference type="Proteomes" id="UP000184391">
    <property type="component" value="Unassembled WGS sequence"/>
</dbReference>
<evidence type="ECO:0008006" key="5">
    <source>
        <dbReference type="Google" id="ProtNLM"/>
    </source>
</evidence>
<dbReference type="OrthoDB" id="7428500at2"/>
<feature type="compositionally biased region" description="Low complexity" evidence="1">
    <location>
        <begin position="186"/>
        <end position="201"/>
    </location>
</feature>
<evidence type="ECO:0000256" key="2">
    <source>
        <dbReference type="SAM" id="SignalP"/>
    </source>
</evidence>
<dbReference type="AlphaFoldDB" id="A0A1M7RQD2"/>
<evidence type="ECO:0000313" key="4">
    <source>
        <dbReference type="Proteomes" id="UP000184391"/>
    </source>
</evidence>
<gene>
    <name evidence="3" type="ORF">SAMN02745193_00114</name>
</gene>
<sequence>MKSLKLALLATLLAAVPALTPVAANAQDVGATVYGNDGNPIGTVEAVQDGVVLIDTGKHKAPIPAELIGAGETGPSINATKGQIDAMMDAQVAEANAKRDAALVEGAAVVSADGMPAGTIYTIDSEDAVIIQNDAGIVSLTRESFAVNPEGMLMALYSAQQLAANTVEVPEGAEILTAAQARAKETASATGDDDGASGAAQ</sequence>
<dbReference type="STRING" id="198312.SAMN02745193_00114"/>
<feature type="signal peptide" evidence="2">
    <location>
        <begin position="1"/>
        <end position="26"/>
    </location>
</feature>
<accession>A0A1M7RQD2</accession>
<feature type="chain" id="PRO_5012997751" description="PRC-barrel domain-containing protein" evidence="2">
    <location>
        <begin position="27"/>
        <end position="201"/>
    </location>
</feature>
<evidence type="ECO:0000256" key="1">
    <source>
        <dbReference type="SAM" id="MobiDB-lite"/>
    </source>
</evidence>
<protein>
    <recommendedName>
        <fullName evidence="5">PRC-barrel domain-containing protein</fullName>
    </recommendedName>
</protein>
<dbReference type="RefSeq" id="WP_072672720.1">
    <property type="nucleotide sequence ID" value="NZ_FRDF01000001.1"/>
</dbReference>
<keyword evidence="2" id="KW-0732">Signal</keyword>
<name>A0A1M7RQD2_9SPHN</name>
<feature type="region of interest" description="Disordered" evidence="1">
    <location>
        <begin position="181"/>
        <end position="201"/>
    </location>
</feature>
<evidence type="ECO:0000313" key="3">
    <source>
        <dbReference type="EMBL" id="SHN48371.1"/>
    </source>
</evidence>
<reference evidence="4" key="1">
    <citation type="submission" date="2016-12" db="EMBL/GenBank/DDBJ databases">
        <authorList>
            <person name="Varghese N."/>
            <person name="Submissions S."/>
        </authorList>
    </citation>
    <scope>NUCLEOTIDE SEQUENCE [LARGE SCALE GENOMIC DNA]</scope>
    <source>
        <strain evidence="4">DSM 11032</strain>
    </source>
</reference>
<keyword evidence="4" id="KW-1185">Reference proteome</keyword>